<keyword evidence="2" id="KW-1133">Transmembrane helix</keyword>
<keyword evidence="2" id="KW-0812">Transmembrane</keyword>
<keyword evidence="2" id="KW-0472">Membrane</keyword>
<feature type="transmembrane region" description="Helical" evidence="2">
    <location>
        <begin position="81"/>
        <end position="99"/>
    </location>
</feature>
<feature type="transmembrane region" description="Helical" evidence="2">
    <location>
        <begin position="156"/>
        <end position="176"/>
    </location>
</feature>
<gene>
    <name evidence="3" type="ORF">AB5J48_21290</name>
</gene>
<name>A0AB39NPR9_9ACTN</name>
<dbReference type="RefSeq" id="WP_369152045.1">
    <property type="nucleotide sequence ID" value="NZ_CP163433.1"/>
</dbReference>
<organism evidence="3">
    <name type="scientific">Streptomyces sp. R17</name>
    <dbReference type="NCBI Taxonomy" id="3238626"/>
    <lineage>
        <taxon>Bacteria</taxon>
        <taxon>Bacillati</taxon>
        <taxon>Actinomycetota</taxon>
        <taxon>Actinomycetes</taxon>
        <taxon>Kitasatosporales</taxon>
        <taxon>Streptomycetaceae</taxon>
        <taxon>Streptomyces</taxon>
    </lineage>
</organism>
<feature type="transmembrane region" description="Helical" evidence="2">
    <location>
        <begin position="105"/>
        <end position="126"/>
    </location>
</feature>
<reference evidence="3" key="1">
    <citation type="submission" date="2024-07" db="EMBL/GenBank/DDBJ databases">
        <authorList>
            <person name="Yu S.T."/>
        </authorList>
    </citation>
    <scope>NUCLEOTIDE SEQUENCE</scope>
    <source>
        <strain evidence="3">R17</strain>
    </source>
</reference>
<protein>
    <recommendedName>
        <fullName evidence="4">Integral membrane protein</fullName>
    </recommendedName>
</protein>
<accession>A0AB39NPR9</accession>
<sequence>MSNEHPTPFPQQPPGTPGPYGQQSPYGQPWYGQPSYGRPGAQPPYAQQAPYGHPHGWPGAAPYPPPAVPVGMPGPVRAAQIVMFATFGIGVLLTVLVAAGEGAEAAGRFFSGYLMPAVLFVLAFFFQKAGNGVRVASIVLACLQILFALSGTARGVPLGIVPLGTGIAVLVLLSRAPAKQWFRRQRANGVPPQYS</sequence>
<evidence type="ECO:0000256" key="1">
    <source>
        <dbReference type="SAM" id="MobiDB-lite"/>
    </source>
</evidence>
<dbReference type="AlphaFoldDB" id="A0AB39NPR9"/>
<feature type="region of interest" description="Disordered" evidence="1">
    <location>
        <begin position="1"/>
        <end position="51"/>
    </location>
</feature>
<evidence type="ECO:0000313" key="3">
    <source>
        <dbReference type="EMBL" id="XDQ20503.1"/>
    </source>
</evidence>
<feature type="compositionally biased region" description="Pro residues" evidence="1">
    <location>
        <begin position="7"/>
        <end position="17"/>
    </location>
</feature>
<evidence type="ECO:0000256" key="2">
    <source>
        <dbReference type="SAM" id="Phobius"/>
    </source>
</evidence>
<dbReference type="SUPFAM" id="SSF81995">
    <property type="entry name" value="beta-sandwich domain of Sec23/24"/>
    <property type="match status" value="1"/>
</dbReference>
<evidence type="ECO:0008006" key="4">
    <source>
        <dbReference type="Google" id="ProtNLM"/>
    </source>
</evidence>
<proteinExistence type="predicted"/>
<feature type="compositionally biased region" description="Low complexity" evidence="1">
    <location>
        <begin position="19"/>
        <end position="51"/>
    </location>
</feature>
<dbReference type="EMBL" id="CP163433">
    <property type="protein sequence ID" value="XDQ20503.1"/>
    <property type="molecule type" value="Genomic_DNA"/>
</dbReference>